<dbReference type="GO" id="GO:0005776">
    <property type="term" value="C:autophagosome"/>
    <property type="evidence" value="ECO:0007669"/>
    <property type="project" value="UniProtKB-SubCell"/>
</dbReference>
<dbReference type="Gene3D" id="3.10.20.90">
    <property type="entry name" value="Phosphatidylinositol 3-kinase Catalytic Subunit, Chain A, domain 1"/>
    <property type="match status" value="1"/>
</dbReference>
<feature type="compositionally biased region" description="Polar residues" evidence="3">
    <location>
        <begin position="859"/>
        <end position="873"/>
    </location>
</feature>
<name>A0A8S3T7U4_MYTED</name>
<feature type="region of interest" description="Disordered" evidence="3">
    <location>
        <begin position="447"/>
        <end position="474"/>
    </location>
</feature>
<feature type="domain" description="UBA" evidence="4">
    <location>
        <begin position="923"/>
        <end position="965"/>
    </location>
</feature>
<comment type="subcellular location">
    <subcellularLocation>
        <location evidence="1">Cytoplasmic vesicle</location>
        <location evidence="1">Autophagosome</location>
    </subcellularLocation>
</comment>
<dbReference type="Pfam" id="PF16158">
    <property type="entry name" value="N_BRCA1_IG"/>
    <property type="match status" value="1"/>
</dbReference>
<dbReference type="PANTHER" id="PTHR20930:SF2">
    <property type="entry name" value="NEXT TO BRCA1 GENE 1 PROTEIN"/>
    <property type="match status" value="1"/>
</dbReference>
<dbReference type="GO" id="GO:0031410">
    <property type="term" value="C:cytoplasmic vesicle"/>
    <property type="evidence" value="ECO:0007669"/>
    <property type="project" value="UniProtKB-KW"/>
</dbReference>
<feature type="region of interest" description="Disordered" evidence="3">
    <location>
        <begin position="859"/>
        <end position="930"/>
    </location>
</feature>
<dbReference type="InterPro" id="IPR015940">
    <property type="entry name" value="UBA"/>
</dbReference>
<feature type="region of interest" description="Disordered" evidence="3">
    <location>
        <begin position="179"/>
        <end position="199"/>
    </location>
</feature>
<dbReference type="SUPFAM" id="SSF54277">
    <property type="entry name" value="CAD &amp; PB1 domains"/>
    <property type="match status" value="1"/>
</dbReference>
<dbReference type="Pfam" id="PF24932">
    <property type="entry name" value="UBA_NBR1_C"/>
    <property type="match status" value="1"/>
</dbReference>
<keyword evidence="7" id="KW-1185">Reference proteome</keyword>
<evidence type="ECO:0000259" key="5">
    <source>
        <dbReference type="PROSITE" id="PS51745"/>
    </source>
</evidence>
<dbReference type="InterPro" id="IPR009060">
    <property type="entry name" value="UBA-like_sf"/>
</dbReference>
<evidence type="ECO:0000259" key="4">
    <source>
        <dbReference type="PROSITE" id="PS50030"/>
    </source>
</evidence>
<dbReference type="PANTHER" id="PTHR20930">
    <property type="entry name" value="OVARIAN CARCINOMA ANTIGEN CA125-RELATED"/>
    <property type="match status" value="1"/>
</dbReference>
<feature type="region of interest" description="Disordered" evidence="3">
    <location>
        <begin position="571"/>
        <end position="630"/>
    </location>
</feature>
<dbReference type="EMBL" id="CAJPWZ010001920">
    <property type="protein sequence ID" value="CAG2226603.1"/>
    <property type="molecule type" value="Genomic_DNA"/>
</dbReference>
<comment type="caution">
    <text evidence="6">The sequence shown here is derived from an EMBL/GenBank/DDBJ whole genome shotgun (WGS) entry which is preliminary data.</text>
</comment>
<dbReference type="PROSITE" id="PS51745">
    <property type="entry name" value="PB1"/>
    <property type="match status" value="1"/>
</dbReference>
<gene>
    <name evidence="6" type="ORF">MEDL_39668</name>
</gene>
<organism evidence="6 7">
    <name type="scientific">Mytilus edulis</name>
    <name type="common">Blue mussel</name>
    <dbReference type="NCBI Taxonomy" id="6550"/>
    <lineage>
        <taxon>Eukaryota</taxon>
        <taxon>Metazoa</taxon>
        <taxon>Spiralia</taxon>
        <taxon>Lophotrochozoa</taxon>
        <taxon>Mollusca</taxon>
        <taxon>Bivalvia</taxon>
        <taxon>Autobranchia</taxon>
        <taxon>Pteriomorphia</taxon>
        <taxon>Mytilida</taxon>
        <taxon>Mytiloidea</taxon>
        <taxon>Mytilidae</taxon>
        <taxon>Mytilinae</taxon>
        <taxon>Mytilus</taxon>
    </lineage>
</organism>
<dbReference type="AlphaFoldDB" id="A0A8S3T7U4"/>
<evidence type="ECO:0000256" key="3">
    <source>
        <dbReference type="SAM" id="MobiDB-lite"/>
    </source>
</evidence>
<feature type="compositionally biased region" description="Basic and acidic residues" evidence="3">
    <location>
        <begin position="112"/>
        <end position="128"/>
    </location>
</feature>
<dbReference type="GO" id="GO:0000407">
    <property type="term" value="C:phagophore assembly site"/>
    <property type="evidence" value="ECO:0007669"/>
    <property type="project" value="TreeGrafter"/>
</dbReference>
<dbReference type="SUPFAM" id="SSF46934">
    <property type="entry name" value="UBA-like"/>
    <property type="match status" value="1"/>
</dbReference>
<feature type="compositionally biased region" description="Basic and acidic residues" evidence="3">
    <location>
        <begin position="464"/>
        <end position="474"/>
    </location>
</feature>
<feature type="compositionally biased region" description="Polar residues" evidence="3">
    <location>
        <begin position="601"/>
        <end position="610"/>
    </location>
</feature>
<feature type="compositionally biased region" description="Acidic residues" evidence="3">
    <location>
        <begin position="583"/>
        <end position="594"/>
    </location>
</feature>
<feature type="compositionally biased region" description="Acidic residues" evidence="3">
    <location>
        <begin position="611"/>
        <end position="623"/>
    </location>
</feature>
<dbReference type="InterPro" id="IPR056893">
    <property type="entry name" value="UBA_Nbr1_C"/>
</dbReference>
<dbReference type="GO" id="GO:0016236">
    <property type="term" value="P:macroautophagy"/>
    <property type="evidence" value="ECO:0007669"/>
    <property type="project" value="TreeGrafter"/>
</dbReference>
<feature type="region of interest" description="Disordered" evidence="3">
    <location>
        <begin position="92"/>
        <end position="145"/>
    </location>
</feature>
<dbReference type="CDD" id="cd14947">
    <property type="entry name" value="NBR1_like"/>
    <property type="match status" value="1"/>
</dbReference>
<feature type="compositionally biased region" description="Polar residues" evidence="3">
    <location>
        <begin position="491"/>
        <end position="503"/>
    </location>
</feature>
<dbReference type="InterPro" id="IPR000270">
    <property type="entry name" value="PB1_dom"/>
</dbReference>
<dbReference type="GO" id="GO:0043130">
    <property type="term" value="F:ubiquitin binding"/>
    <property type="evidence" value="ECO:0007669"/>
    <property type="project" value="TreeGrafter"/>
</dbReference>
<dbReference type="SMART" id="SM00666">
    <property type="entry name" value="PB1"/>
    <property type="match status" value="1"/>
</dbReference>
<accession>A0A8S3T7U4</accession>
<proteinExistence type="predicted"/>
<feature type="compositionally biased region" description="Basic and acidic residues" evidence="3">
    <location>
        <begin position="663"/>
        <end position="682"/>
    </location>
</feature>
<protein>
    <submittedName>
        <fullName evidence="6">NBR1</fullName>
    </submittedName>
</protein>
<reference evidence="6" key="1">
    <citation type="submission" date="2021-03" db="EMBL/GenBank/DDBJ databases">
        <authorList>
            <person name="Bekaert M."/>
        </authorList>
    </citation>
    <scope>NUCLEOTIDE SEQUENCE</scope>
</reference>
<evidence type="ECO:0000313" key="6">
    <source>
        <dbReference type="EMBL" id="CAG2226603.1"/>
    </source>
</evidence>
<dbReference type="Proteomes" id="UP000683360">
    <property type="component" value="Unassembled WGS sequence"/>
</dbReference>
<dbReference type="Gene3D" id="1.10.8.10">
    <property type="entry name" value="DNA helicase RuvA subunit, C-terminal domain"/>
    <property type="match status" value="1"/>
</dbReference>
<dbReference type="InterPro" id="IPR032350">
    <property type="entry name" value="Nbr1_FW"/>
</dbReference>
<dbReference type="CDD" id="cd14319">
    <property type="entry name" value="UBA_NBR1"/>
    <property type="match status" value="1"/>
</dbReference>
<feature type="compositionally biased region" description="Basic and acidic residues" evidence="3">
    <location>
        <begin position="182"/>
        <end position="199"/>
    </location>
</feature>
<dbReference type="InterPro" id="IPR053793">
    <property type="entry name" value="PB1-like"/>
</dbReference>
<dbReference type="InterPro" id="IPR013783">
    <property type="entry name" value="Ig-like_fold"/>
</dbReference>
<keyword evidence="2" id="KW-0968">Cytoplasmic vesicle</keyword>
<dbReference type="Gene3D" id="2.60.40.10">
    <property type="entry name" value="Immunoglobulins"/>
    <property type="match status" value="1"/>
</dbReference>
<feature type="region of interest" description="Disordered" evidence="3">
    <location>
        <begin position="487"/>
        <end position="516"/>
    </location>
</feature>
<evidence type="ECO:0000256" key="2">
    <source>
        <dbReference type="ARBA" id="ARBA00023329"/>
    </source>
</evidence>
<evidence type="ECO:0000313" key="7">
    <source>
        <dbReference type="Proteomes" id="UP000683360"/>
    </source>
</evidence>
<feature type="domain" description="PB1" evidence="5">
    <location>
        <begin position="7"/>
        <end position="89"/>
    </location>
</feature>
<dbReference type="Pfam" id="PF00564">
    <property type="entry name" value="PB1"/>
    <property type="match status" value="1"/>
</dbReference>
<feature type="compositionally biased region" description="Basic and acidic residues" evidence="3">
    <location>
        <begin position="908"/>
        <end position="923"/>
    </location>
</feature>
<feature type="compositionally biased region" description="Basic and acidic residues" evidence="3">
    <location>
        <begin position="887"/>
        <end position="899"/>
    </location>
</feature>
<feature type="region of interest" description="Disordered" evidence="3">
    <location>
        <begin position="650"/>
        <end position="682"/>
    </location>
</feature>
<evidence type="ECO:0000256" key="1">
    <source>
        <dbReference type="ARBA" id="ARBA00004419"/>
    </source>
</evidence>
<dbReference type="OrthoDB" id="2122982at2759"/>
<dbReference type="PROSITE" id="PS50030">
    <property type="entry name" value="UBA"/>
    <property type="match status" value="1"/>
</dbReference>
<sequence>MVEMDELIAINVRYEGDNEASQIFQLNPKTQWRDLEAMLKVQYDCENVEVFYVDTDGDYIILSSQEELVEAFKVAQNCSSTLHLKLRNFTGQPVEPETHRGDNTPQTPGGDTDVKIMMESSVDPKSEHQQNTGAQKEQEGDSSEAELEKLEMWLHEDSKPLIRSKEVEKQMAPTVDIVTPSEDEKKEAGEVKPSDGQKDEETGVVYVKPKVMRQKVRKSEKTLEHDRMYKRRHCRSAERSRRLRYEEEAETSDDAAMPELLMAADFLYDVTIPDGTRVQPGTRLMKTWRIRNAGTSKWTDSTKLKVVYDCIPTVQGRKNVPKLRPAEEGEITVELVAPQKPEPKEVLEPTKDDTFKLVQQSQQAENLHQKSEYEEIPERDVKISQKEDFLLEPSQTSFRSSEEIEKREPGEGEENIKIVMADSVAEIADKMVEFVCEQMDRSEARNVEHFMPENNNVETIAPDNEPKYVDQEKENVDSGIPVEFARHQEVVSDTGNKYESTGKSGDESDFSDGHGFLHVQGPDLIAFEMVEPGEDDKYENALPVEEEKFENAEEYLNDRKEEVQIEERQVLSRSSSVEVVDMTQDESAADEEVQDHEYLRSLQNPVTVTVNEDEDDDDDDDSMTDSSYDIYNDSEDDFLVVPMPACFNLEKPISFQQPESQSEDERGDNLDDNHNRIHVADEQTRVSVDDILTTSGTIATPPLEPEAVAMPTQEVDDKTMIKKEADLDDFFGTESVEKDNLVSASETDSEETKVVEITQHPGPADKLEEVTSPVVTTQPEGATAMEAQWDKQLEQRPAELVNQMMHTAVKAANKAAANANAFYTWQARTYQVGQRSFQARTYQVKEVVYTWQARTYQNASGKTNSYKPPTSSWKPKESDFKPPQSDWKPKDEANKEAEPWKAPNADYKPPKSEWKPKSDKWQPPKEAGPMAKLKEMGFCNRELNEKLLKKHNDDVETVVQELLSTTENDWMAQRH</sequence>